<comment type="pathway">
    <text evidence="1">Isoprenoid biosynthesis; isopentenyl diphosphate biosynthesis via mevalonate pathway.</text>
</comment>
<evidence type="ECO:0000256" key="2">
    <source>
        <dbReference type="ARBA" id="ARBA00023004"/>
    </source>
</evidence>
<reference evidence="12 13" key="1">
    <citation type="submission" date="2018-07" db="EMBL/GenBank/DDBJ databases">
        <title>Genomic Encyclopedia of Type Strains, Phase IV (KMG-IV): sequencing the most valuable type-strain genomes for metagenomic binning, comparative biology and taxonomic classification.</title>
        <authorList>
            <person name="Goeker M."/>
        </authorList>
    </citation>
    <scope>NUCLEOTIDE SEQUENCE [LARGE SCALE GENOMIC DNA]</scope>
    <source>
        <strain evidence="12 13">DSM 7466</strain>
    </source>
</reference>
<dbReference type="EC" id="4.2.1.182" evidence="9"/>
<keyword evidence="4" id="KW-0456">Lyase</keyword>
<dbReference type="Pfam" id="PF04412">
    <property type="entry name" value="AcnX"/>
    <property type="match status" value="1"/>
</dbReference>
<dbReference type="Proteomes" id="UP000256864">
    <property type="component" value="Unassembled WGS sequence"/>
</dbReference>
<dbReference type="AlphaFoldDB" id="A0A371NBU9"/>
<protein>
    <recommendedName>
        <fullName evidence="10">Phosphomevalonate dehydratase large subunit</fullName>
        <ecNumber evidence="9">4.2.1.182</ecNumber>
    </recommendedName>
</protein>
<evidence type="ECO:0000313" key="13">
    <source>
        <dbReference type="Proteomes" id="UP000256864"/>
    </source>
</evidence>
<evidence type="ECO:0000256" key="6">
    <source>
        <dbReference type="ARBA" id="ARBA00045299"/>
    </source>
</evidence>
<proteinExistence type="inferred from homology"/>
<evidence type="ECO:0000256" key="8">
    <source>
        <dbReference type="ARBA" id="ARBA00046520"/>
    </source>
</evidence>
<comment type="catalytic activity">
    <reaction evidence="5">
        <text>(R)-5-phosphomevalonate = (2E)-3-methyl-5-phosphooxypent-2-enoate + H2O</text>
        <dbReference type="Rhea" id="RHEA:78975"/>
        <dbReference type="ChEBI" id="CHEBI:15377"/>
        <dbReference type="ChEBI" id="CHEBI:58146"/>
        <dbReference type="ChEBI" id="CHEBI:229665"/>
        <dbReference type="EC" id="4.2.1.182"/>
    </reaction>
    <physiologicalReaction direction="left-to-right" evidence="5">
        <dbReference type="Rhea" id="RHEA:78976"/>
    </physiologicalReaction>
</comment>
<gene>
    <name evidence="12" type="ORF">C7452_1478</name>
</gene>
<dbReference type="GO" id="GO:0008299">
    <property type="term" value="P:isoprenoid biosynthetic process"/>
    <property type="evidence" value="ECO:0007669"/>
    <property type="project" value="UniProtKB-KW"/>
</dbReference>
<keyword evidence="2" id="KW-0408">Iron</keyword>
<evidence type="ECO:0000256" key="7">
    <source>
        <dbReference type="ARBA" id="ARBA00046333"/>
    </source>
</evidence>
<accession>A0A371NBU9</accession>
<dbReference type="PANTHER" id="PTHR36577">
    <property type="entry name" value="DUF521 DOMAIN PROTEIN (AFU_ORTHOLOGUE AFUA_6G00490)"/>
    <property type="match status" value="1"/>
</dbReference>
<dbReference type="GO" id="GO:0016829">
    <property type="term" value="F:lyase activity"/>
    <property type="evidence" value="ECO:0007669"/>
    <property type="project" value="UniProtKB-KW"/>
</dbReference>
<evidence type="ECO:0000256" key="9">
    <source>
        <dbReference type="ARBA" id="ARBA00047176"/>
    </source>
</evidence>
<dbReference type="InterPro" id="IPR007506">
    <property type="entry name" value="PMDh-L-like_dom"/>
</dbReference>
<feature type="domain" description="Phosphomevalonate dehydratase large subunit-like" evidence="11">
    <location>
        <begin position="7"/>
        <end position="397"/>
    </location>
</feature>
<organism evidence="12 13">
    <name type="scientific">Methanothermobacter defluvii</name>
    <dbReference type="NCBI Taxonomy" id="49339"/>
    <lineage>
        <taxon>Archaea</taxon>
        <taxon>Methanobacteriati</taxon>
        <taxon>Methanobacteriota</taxon>
        <taxon>Methanomada group</taxon>
        <taxon>Methanobacteria</taxon>
        <taxon>Methanobacteriales</taxon>
        <taxon>Methanobacteriaceae</taxon>
        <taxon>Methanothermobacter</taxon>
    </lineage>
</organism>
<dbReference type="EMBL" id="QREL01000002">
    <property type="protein sequence ID" value="REE26507.1"/>
    <property type="molecule type" value="Genomic_DNA"/>
</dbReference>
<comment type="subunit">
    <text evidence="8">Heterodimer composed of a large subunit (PMDh-L) and a small subunit (PMDh-S).</text>
</comment>
<evidence type="ECO:0000313" key="12">
    <source>
        <dbReference type="EMBL" id="REE26507.1"/>
    </source>
</evidence>
<comment type="caution">
    <text evidence="12">The sequence shown here is derived from an EMBL/GenBank/DDBJ whole genome shotgun (WGS) entry which is preliminary data.</text>
</comment>
<sequence length="399" mass="42551">MCGVGKVYLDRTEERMYDGEFGETVQQSMEILVALGDIYGAERMVDISSAQVSGVSYKTIGDAGLEYLEDLRARGAGVKVASTLNPAGMDLQRWREMGFSEEFASRQIRIVEAYSAMDVMNTCTCTPYLIGNVPLRGSHVAWSESSAVSYANSVLGARTNREGGPGALAAAICGKTPEYGYHLQENRRATLRVDVECELSGSDYGALGYITGKIAGEGVPYFTFNGHPSADDLKALGAAMASSGAVALYHVDGVTPEYMEASPDEAGESITVDAGDILEAREELSTTDDDPDLICLGCPHCSLDEIRRIASFLRKNKPACDLWVCTSAAIGSAASRMGYTDVIEAAGGMVVSDTCMVVAPVEDLGYEVLGVDSAKAANYVPGMCGLDAVYDDWMNLIRP</sequence>
<evidence type="ECO:0000256" key="5">
    <source>
        <dbReference type="ARBA" id="ARBA00045120"/>
    </source>
</evidence>
<name>A0A371NBU9_9EURY</name>
<dbReference type="CDD" id="cd01355">
    <property type="entry name" value="AcnX"/>
    <property type="match status" value="1"/>
</dbReference>
<evidence type="ECO:0000256" key="10">
    <source>
        <dbReference type="ARBA" id="ARBA00047196"/>
    </source>
</evidence>
<dbReference type="PANTHER" id="PTHR36577:SF3">
    <property type="entry name" value="DUF521 DOMAIN PROTEIN (AFU_ORTHOLOGUE AFUA_6G00490)"/>
    <property type="match status" value="1"/>
</dbReference>
<evidence type="ECO:0000256" key="1">
    <source>
        <dbReference type="ARBA" id="ARBA00005092"/>
    </source>
</evidence>
<keyword evidence="3" id="KW-0414">Isoprene biosynthesis</keyword>
<evidence type="ECO:0000259" key="11">
    <source>
        <dbReference type="Pfam" id="PF04412"/>
    </source>
</evidence>
<comment type="similarity">
    <text evidence="7">Belongs to the AcnX type II large subunit family.</text>
</comment>
<evidence type="ECO:0000256" key="3">
    <source>
        <dbReference type="ARBA" id="ARBA00023229"/>
    </source>
</evidence>
<keyword evidence="13" id="KW-1185">Reference proteome</keyword>
<comment type="function">
    <text evidence="6">Component of a hydro-lyase that catalyzes the dehydration of mevalonate 5-phosphate (MVA5P) to form trans-anhydromevalonate 5-phosphate (tAHMP). Involved in the archaeal mevalonate (MVA) pathway, which provides fundamental precursors for isoprenoid biosynthesis, such as isopentenyl diphosphate (IPP) and dimethylallyl diphosphate (DMAPP).</text>
</comment>
<evidence type="ECO:0000256" key="4">
    <source>
        <dbReference type="ARBA" id="ARBA00023239"/>
    </source>
</evidence>